<dbReference type="EMBL" id="BMMQ01000006">
    <property type="protein sequence ID" value="GGO65186.1"/>
    <property type="molecule type" value="Genomic_DNA"/>
</dbReference>
<sequence>MIIHSTSRRWALAGFAALTVTALAGCAGGDGGSTGGSASGAGGGDEPEKFTVLTANENQALEDQLQMLADGPCAEENAAMPIEHQKTAQADTTQKVTLLASQNALPQHFIAGTDMVRPTGDLGAGGLVADYKEVLGDGFSNILPAAASTVENVYGQMVSLPYQYNLEGIWYNKAIFEEVGIEEPQTYDELLAAADALEAAGYQPLTTAGADGWPMTRLMGMYIFRNVGPDAMAKVKDGSAKLTDPEYVEGAAALQDLATSGYFGTGFQTMDGGTSTAQFLTGKAAMKYDGSWLLSNINDPSQNEIGEENIGFMPFPAVDGGAGSIDQWAANAGAAMAANAKTMGPKTEAWFGCIAENYGKQALETSGIVSGFQVNGEVADVAPVTKMVQEKVADIDETVLWFEALFDAKTGSLASTNGSLLVSGDMSPEDYMAALQASVEAAQ</sequence>
<proteinExistence type="inferred from homology"/>
<dbReference type="Gene3D" id="3.40.190.10">
    <property type="entry name" value="Periplasmic binding protein-like II"/>
    <property type="match status" value="2"/>
</dbReference>
<evidence type="ECO:0000313" key="4">
    <source>
        <dbReference type="EMBL" id="GGO65186.1"/>
    </source>
</evidence>
<comment type="caution">
    <text evidence="4">The sequence shown here is derived from an EMBL/GenBank/DDBJ whole genome shotgun (WGS) entry which is preliminary data.</text>
</comment>
<dbReference type="PANTHER" id="PTHR43649:SF29">
    <property type="entry name" value="OSMOPROTECTIVE COMPOUNDS-BINDING PROTEIN GGTB"/>
    <property type="match status" value="1"/>
</dbReference>
<evidence type="ECO:0000256" key="2">
    <source>
        <dbReference type="ARBA" id="ARBA00022448"/>
    </source>
</evidence>
<evidence type="ECO:0000313" key="5">
    <source>
        <dbReference type="Proteomes" id="UP000638043"/>
    </source>
</evidence>
<accession>A0ABQ2N1N0</accession>
<keyword evidence="5" id="KW-1185">Reference proteome</keyword>
<dbReference type="Pfam" id="PF01547">
    <property type="entry name" value="SBP_bac_1"/>
    <property type="match status" value="1"/>
</dbReference>
<dbReference type="RefSeq" id="WP_188701794.1">
    <property type="nucleotide sequence ID" value="NZ_BMMQ01000006.1"/>
</dbReference>
<feature type="chain" id="PRO_5047478607" evidence="3">
    <location>
        <begin position="25"/>
        <end position="443"/>
    </location>
</feature>
<dbReference type="InterPro" id="IPR006059">
    <property type="entry name" value="SBP"/>
</dbReference>
<comment type="similarity">
    <text evidence="1">Belongs to the bacterial solute-binding protein 1 family.</text>
</comment>
<dbReference type="SUPFAM" id="SSF53850">
    <property type="entry name" value="Periplasmic binding protein-like II"/>
    <property type="match status" value="1"/>
</dbReference>
<name>A0ABQ2N1N0_9MICO</name>
<dbReference type="InterPro" id="IPR050490">
    <property type="entry name" value="Bact_solute-bd_prot1"/>
</dbReference>
<reference evidence="5" key="1">
    <citation type="journal article" date="2019" name="Int. J. Syst. Evol. Microbiol.">
        <title>The Global Catalogue of Microorganisms (GCM) 10K type strain sequencing project: providing services to taxonomists for standard genome sequencing and annotation.</title>
        <authorList>
            <consortium name="The Broad Institute Genomics Platform"/>
            <consortium name="The Broad Institute Genome Sequencing Center for Infectious Disease"/>
            <person name="Wu L."/>
            <person name="Ma J."/>
        </authorList>
    </citation>
    <scope>NUCLEOTIDE SEQUENCE [LARGE SCALE GENOMIC DNA]</scope>
    <source>
        <strain evidence="5">CGMCC 4.7181</strain>
    </source>
</reference>
<evidence type="ECO:0000256" key="3">
    <source>
        <dbReference type="SAM" id="SignalP"/>
    </source>
</evidence>
<evidence type="ECO:0000256" key="1">
    <source>
        <dbReference type="ARBA" id="ARBA00008520"/>
    </source>
</evidence>
<keyword evidence="3" id="KW-0732">Signal</keyword>
<organism evidence="4 5">
    <name type="scientific">Microbacterium nanhaiense</name>
    <dbReference type="NCBI Taxonomy" id="1301026"/>
    <lineage>
        <taxon>Bacteria</taxon>
        <taxon>Bacillati</taxon>
        <taxon>Actinomycetota</taxon>
        <taxon>Actinomycetes</taxon>
        <taxon>Micrococcales</taxon>
        <taxon>Microbacteriaceae</taxon>
        <taxon>Microbacterium</taxon>
    </lineage>
</organism>
<dbReference type="PANTHER" id="PTHR43649">
    <property type="entry name" value="ARABINOSE-BINDING PROTEIN-RELATED"/>
    <property type="match status" value="1"/>
</dbReference>
<gene>
    <name evidence="4" type="ORF">GCM10010910_21800</name>
</gene>
<protein>
    <submittedName>
        <fullName evidence="4">ABC transporter substrate-binding protein</fullName>
    </submittedName>
</protein>
<keyword evidence="2" id="KW-0813">Transport</keyword>
<feature type="signal peptide" evidence="3">
    <location>
        <begin position="1"/>
        <end position="24"/>
    </location>
</feature>
<dbReference type="Proteomes" id="UP000638043">
    <property type="component" value="Unassembled WGS sequence"/>
</dbReference>